<dbReference type="InterPro" id="IPR046450">
    <property type="entry name" value="PA_dom_sf"/>
</dbReference>
<dbReference type="SUPFAM" id="SSF53187">
    <property type="entry name" value="Zn-dependent exopeptidases"/>
    <property type="match status" value="1"/>
</dbReference>
<dbReference type="Proteomes" id="UP000095085">
    <property type="component" value="Unassembled WGS sequence"/>
</dbReference>
<dbReference type="OrthoDB" id="5841748at2759"/>
<dbReference type="Gene3D" id="3.50.30.30">
    <property type="match status" value="1"/>
</dbReference>
<reference evidence="7" key="1">
    <citation type="submission" date="2016-05" db="EMBL/GenBank/DDBJ databases">
        <title>Comparative genomics of biotechnologically important yeasts.</title>
        <authorList>
            <consortium name="DOE Joint Genome Institute"/>
            <person name="Riley R."/>
            <person name="Haridas S."/>
            <person name="Wolfe K.H."/>
            <person name="Lopes M.R."/>
            <person name="Hittinger C.T."/>
            <person name="Goker M."/>
            <person name="Salamov A."/>
            <person name="Wisecaver J."/>
            <person name="Long T.M."/>
            <person name="Aerts A.L."/>
            <person name="Barry K."/>
            <person name="Choi C."/>
            <person name="Clum A."/>
            <person name="Coughlan A.Y."/>
            <person name="Deshpande S."/>
            <person name="Douglass A.P."/>
            <person name="Hanson S.J."/>
            <person name="Klenk H.-P."/>
            <person name="Labutti K."/>
            <person name="Lapidus A."/>
            <person name="Lindquist E."/>
            <person name="Lipzen A."/>
            <person name="Meier-Kolthoff J.P."/>
            <person name="Ohm R.A."/>
            <person name="Otillar R.P."/>
            <person name="Pangilinan J."/>
            <person name="Peng Y."/>
            <person name="Rokas A."/>
            <person name="Rosa C.A."/>
            <person name="Scheuner C."/>
            <person name="Sibirny A.A."/>
            <person name="Slot J.C."/>
            <person name="Stielow J.B."/>
            <person name="Sun H."/>
            <person name="Kurtzman C.P."/>
            <person name="Blackwell M."/>
            <person name="Grigoriev I.V."/>
            <person name="Jeffries T.W."/>
        </authorList>
    </citation>
    <scope>NUCLEOTIDE SEQUENCE [LARGE SCALE GENOMIC DNA]</scope>
    <source>
        <strain evidence="7">NRRL Y-1933</strain>
    </source>
</reference>
<dbReference type="Pfam" id="PF04253">
    <property type="entry name" value="TFR_dimer"/>
    <property type="match status" value="1"/>
</dbReference>
<feature type="transmembrane region" description="Helical" evidence="3">
    <location>
        <begin position="123"/>
        <end position="141"/>
    </location>
</feature>
<gene>
    <name evidence="6" type="ORF">HYPBUDRAFT_105853</name>
</gene>
<keyword evidence="3" id="KW-0812">Transmembrane</keyword>
<dbReference type="SUPFAM" id="SSF52025">
    <property type="entry name" value="PA domain"/>
    <property type="match status" value="1"/>
</dbReference>
<proteinExistence type="inferred from homology"/>
<accession>A0A1E4RPI8</accession>
<protein>
    <submittedName>
        <fullName evidence="6">Glutamated carboxypeptidase</fullName>
    </submittedName>
</protein>
<dbReference type="CDD" id="cd03874">
    <property type="entry name" value="M28_PMSA_TfR_like"/>
    <property type="match status" value="1"/>
</dbReference>
<evidence type="ECO:0000313" key="6">
    <source>
        <dbReference type="EMBL" id="ODV69136.1"/>
    </source>
</evidence>
<dbReference type="RefSeq" id="XP_020078203.1">
    <property type="nucleotide sequence ID" value="XM_020218444.1"/>
</dbReference>
<dbReference type="PANTHER" id="PTHR10404">
    <property type="entry name" value="N-ACETYLATED-ALPHA-LINKED ACIDIC DIPEPTIDASE"/>
    <property type="match status" value="1"/>
</dbReference>
<feature type="compositionally biased region" description="Polar residues" evidence="2">
    <location>
        <begin position="1"/>
        <end position="19"/>
    </location>
</feature>
<dbReference type="SUPFAM" id="SSF47672">
    <property type="entry name" value="Transferrin receptor-like dimerisation domain"/>
    <property type="match status" value="1"/>
</dbReference>
<keyword evidence="7" id="KW-1185">Reference proteome</keyword>
<dbReference type="InterPro" id="IPR039373">
    <property type="entry name" value="Peptidase_M28B"/>
</dbReference>
<dbReference type="GO" id="GO:0004180">
    <property type="term" value="F:carboxypeptidase activity"/>
    <property type="evidence" value="ECO:0007669"/>
    <property type="project" value="UniProtKB-KW"/>
</dbReference>
<feature type="region of interest" description="Disordered" evidence="2">
    <location>
        <begin position="1"/>
        <end position="41"/>
    </location>
</feature>
<feature type="domain" description="Peptidase M28" evidence="5">
    <location>
        <begin position="440"/>
        <end position="639"/>
    </location>
</feature>
<dbReference type="InterPro" id="IPR007484">
    <property type="entry name" value="Peptidase_M28"/>
</dbReference>
<dbReference type="Gene3D" id="1.20.930.40">
    <property type="entry name" value="Transferrin receptor-like, dimerisation domain"/>
    <property type="match status" value="1"/>
</dbReference>
<dbReference type="AlphaFoldDB" id="A0A1E4RPI8"/>
<dbReference type="STRING" id="984485.A0A1E4RPI8"/>
<dbReference type="InterPro" id="IPR036757">
    <property type="entry name" value="TFR-like_dimer_dom_sf"/>
</dbReference>
<dbReference type="GeneID" id="30992994"/>
<organism evidence="6 7">
    <name type="scientific">Hyphopichia burtonii NRRL Y-1933</name>
    <dbReference type="NCBI Taxonomy" id="984485"/>
    <lineage>
        <taxon>Eukaryota</taxon>
        <taxon>Fungi</taxon>
        <taxon>Dikarya</taxon>
        <taxon>Ascomycota</taxon>
        <taxon>Saccharomycotina</taxon>
        <taxon>Pichiomycetes</taxon>
        <taxon>Debaryomycetaceae</taxon>
        <taxon>Hyphopichia</taxon>
    </lineage>
</organism>
<evidence type="ECO:0000256" key="2">
    <source>
        <dbReference type="SAM" id="MobiDB-lite"/>
    </source>
</evidence>
<comment type="similarity">
    <text evidence="1">Belongs to the peptidase M28 family. M28B subfamily.</text>
</comment>
<feature type="compositionally biased region" description="Polar residues" evidence="2">
    <location>
        <begin position="32"/>
        <end position="41"/>
    </location>
</feature>
<sequence length="836" mass="95782">MAGQNQPYERLATSDNNMPINPPNYDDLNADDTFSQGQSRNTSHVPIEEFEIDDDETFEPLQREGFLVRASLITKKFAYNFNSSVIRPVTKIIDPIYEGYKYFQLQYERSILKLGNPLVVKRLLYVFFVMCFIFIITKYNVSDGVNGASGGAFLSGKFYDINKLSESLKDFIDPRTMKLNLEYLSSMPHIAGSKGDLALSKFIEGHMMNNGINVIDFNELQSFTNYPVFEPKENYVKLSDNSYEATLFERKNHDMEYLAYNPNSLKMNDEIESFYIYANYGTQEDYRKLKDSHIKLNGAIFLVKYGGSIPEPNKIQIAQQHGAKAVVFVTPKYDINGVSYDDVIIKENMGLTRMSPGDVLTPGWPAQDGFVARLPWSKSPITPKIPCIPISWKDASEFIKKLGSNGVKFDDDLYSGTKSDEHKLKIRIKNEERPMHQIWNIVGSIPGREQSEKGVIIGASRDSTCYGTLSSGTGSTVLLEIVKVFTSLQRRYNWSPARTIYFVSFDATEYNLAGSEEWIENKKEELKQQGYAYIDLSDAVSGDELKISSNPFFHSIIKDALAKVDKPDEKESKEHISLFDYYRNINNGNDAIPNNMIEQKNYVPFINTVNIPSMEIKFTGGKYPKNSCYDDFTNFEKSRIDPSMFKHKQLVELLSRIILTLAEEPIIPYNFNDFGLKLGEYVNDLEKFVNDRIATLTQPNIPQIHYEGLRRAIDNLKAAGKSFHEWVENWKKFVAESAEIEPSLLAMNRWNWNDNMLIFNSKFLIQDVQPKRSGYTNILFGPAFDAPPADDHKYEWNTFPAIRDYILQNDWGRAQHEMNLMANLISDSAQMFIQQN</sequence>
<keyword evidence="6" id="KW-0645">Protease</keyword>
<dbReference type="Gene3D" id="3.40.630.10">
    <property type="entry name" value="Zn peptidases"/>
    <property type="match status" value="1"/>
</dbReference>
<keyword evidence="3" id="KW-0472">Membrane</keyword>
<dbReference type="EMBL" id="KV454539">
    <property type="protein sequence ID" value="ODV69136.1"/>
    <property type="molecule type" value="Genomic_DNA"/>
</dbReference>
<keyword evidence="3" id="KW-1133">Transmembrane helix</keyword>
<dbReference type="InterPro" id="IPR007365">
    <property type="entry name" value="TFR-like_dimer_dom"/>
</dbReference>
<evidence type="ECO:0000256" key="1">
    <source>
        <dbReference type="ARBA" id="ARBA00005634"/>
    </source>
</evidence>
<dbReference type="PANTHER" id="PTHR10404:SF72">
    <property type="entry name" value="ZINC METALLOPROTEASE TRE2-RELATED"/>
    <property type="match status" value="1"/>
</dbReference>
<evidence type="ECO:0000313" key="7">
    <source>
        <dbReference type="Proteomes" id="UP000095085"/>
    </source>
</evidence>
<evidence type="ECO:0000259" key="5">
    <source>
        <dbReference type="Pfam" id="PF04389"/>
    </source>
</evidence>
<keyword evidence="6" id="KW-0378">Hydrolase</keyword>
<keyword evidence="6" id="KW-0121">Carboxypeptidase</keyword>
<evidence type="ECO:0000259" key="4">
    <source>
        <dbReference type="Pfam" id="PF04253"/>
    </source>
</evidence>
<name>A0A1E4RPI8_9ASCO</name>
<feature type="domain" description="Transferrin receptor-like dimerisation" evidence="4">
    <location>
        <begin position="705"/>
        <end position="832"/>
    </location>
</feature>
<dbReference type="Pfam" id="PF04389">
    <property type="entry name" value="Peptidase_M28"/>
    <property type="match status" value="1"/>
</dbReference>
<evidence type="ECO:0000256" key="3">
    <source>
        <dbReference type="SAM" id="Phobius"/>
    </source>
</evidence>